<evidence type="ECO:0000313" key="2">
    <source>
        <dbReference type="Proteomes" id="UP001459277"/>
    </source>
</evidence>
<reference evidence="1 2" key="1">
    <citation type="submission" date="2024-01" db="EMBL/GenBank/DDBJ databases">
        <title>A telomere-to-telomere, gap-free genome of sweet tea (Lithocarpus litseifolius).</title>
        <authorList>
            <person name="Zhou J."/>
        </authorList>
    </citation>
    <scope>NUCLEOTIDE SEQUENCE [LARGE SCALE GENOMIC DNA]</scope>
    <source>
        <strain evidence="1">Zhou-2022a</strain>
        <tissue evidence="1">Leaf</tissue>
    </source>
</reference>
<name>A0AAW2CGW1_9ROSI</name>
<keyword evidence="2" id="KW-1185">Reference proteome</keyword>
<dbReference type="Proteomes" id="UP001459277">
    <property type="component" value="Unassembled WGS sequence"/>
</dbReference>
<dbReference type="EMBL" id="JAZDWU010000007">
    <property type="protein sequence ID" value="KAK9996958.1"/>
    <property type="molecule type" value="Genomic_DNA"/>
</dbReference>
<comment type="caution">
    <text evidence="1">The sequence shown here is derived from an EMBL/GenBank/DDBJ whole genome shotgun (WGS) entry which is preliminary data.</text>
</comment>
<accession>A0AAW2CGW1</accession>
<gene>
    <name evidence="1" type="ORF">SO802_021644</name>
</gene>
<proteinExistence type="predicted"/>
<sequence length="129" mass="14721">MWVKDQGYGETVMAAWGSSSQVIYVPIVSKKIRQSGKKLFEWIRLSFGSIRRQLEEKSKLLVKAELATALGADRTFIKTLQMEINELMDKENIMWQQRSQALFLRMGIATLTTFIAEHLISSGEIVLLV</sequence>
<dbReference type="AlphaFoldDB" id="A0AAW2CGW1"/>
<evidence type="ECO:0000313" key="1">
    <source>
        <dbReference type="EMBL" id="KAK9996958.1"/>
    </source>
</evidence>
<protein>
    <submittedName>
        <fullName evidence="1">Uncharacterized protein</fullName>
    </submittedName>
</protein>
<organism evidence="1 2">
    <name type="scientific">Lithocarpus litseifolius</name>
    <dbReference type="NCBI Taxonomy" id="425828"/>
    <lineage>
        <taxon>Eukaryota</taxon>
        <taxon>Viridiplantae</taxon>
        <taxon>Streptophyta</taxon>
        <taxon>Embryophyta</taxon>
        <taxon>Tracheophyta</taxon>
        <taxon>Spermatophyta</taxon>
        <taxon>Magnoliopsida</taxon>
        <taxon>eudicotyledons</taxon>
        <taxon>Gunneridae</taxon>
        <taxon>Pentapetalae</taxon>
        <taxon>rosids</taxon>
        <taxon>fabids</taxon>
        <taxon>Fagales</taxon>
        <taxon>Fagaceae</taxon>
        <taxon>Lithocarpus</taxon>
    </lineage>
</organism>